<gene>
    <name evidence="2" type="ORF">SMC5_08355</name>
    <name evidence="1" type="ORF">SMC6_07525</name>
</gene>
<evidence type="ECO:0000313" key="2">
    <source>
        <dbReference type="EMBL" id="RIE08200.1"/>
    </source>
</evidence>
<keyword evidence="3" id="KW-1185">Reference proteome</keyword>
<accession>A0A398CWJ0</accession>
<dbReference type="RefSeq" id="WP_119120343.1">
    <property type="nucleotide sequence ID" value="NZ_QXIT01000130.1"/>
</dbReference>
<dbReference type="EMBL" id="QXIT01000130">
    <property type="protein sequence ID" value="RIE07122.1"/>
    <property type="molecule type" value="Genomic_DNA"/>
</dbReference>
<dbReference type="Proteomes" id="UP000266260">
    <property type="component" value="Unassembled WGS sequence"/>
</dbReference>
<protein>
    <submittedName>
        <fullName evidence="2">Uncharacterized protein</fullName>
    </submittedName>
</protein>
<sequence length="101" mass="11327">MGEASPIGFILGAKPASSLEFYTLELNKYAPRESQSPEYDYLPESFRLRSTIIKPGTMIVYLPDIPTPVLINFPLPAWATRSEEVGDQDLDKAAQEFAEKF</sequence>
<reference evidence="3 4" key="1">
    <citation type="submission" date="2018-09" db="EMBL/GenBank/DDBJ databases">
        <title>Discovery and Ecogenomic Context for Candidatus Cryosericales, a Global Caldiserica Order Active in Thawing Permafrost.</title>
        <authorList>
            <person name="Martinez M.A."/>
            <person name="Woodcroft B.J."/>
            <person name="Ignacio Espinoza J.C."/>
            <person name="Zayed A."/>
            <person name="Singleton C.M."/>
            <person name="Boyd J."/>
            <person name="Li Y.-F."/>
            <person name="Purvine S."/>
            <person name="Maughan H."/>
            <person name="Hodgkins S.B."/>
            <person name="Anderson D."/>
            <person name="Sederholm M."/>
            <person name="Temperton B."/>
            <person name="Saleska S.R."/>
            <person name="Tyson G.W."/>
            <person name="Rich V.I."/>
        </authorList>
    </citation>
    <scope>NUCLEOTIDE SEQUENCE [LARGE SCALE GENOMIC DNA]</scope>
    <source>
        <strain evidence="2 4">SMC5</strain>
        <strain evidence="1 3">SMC6</strain>
    </source>
</reference>
<comment type="caution">
    <text evidence="2">The sequence shown here is derived from an EMBL/GenBank/DDBJ whole genome shotgun (WGS) entry which is preliminary data.</text>
</comment>
<dbReference type="EMBL" id="QXIU01000208">
    <property type="protein sequence ID" value="RIE08200.1"/>
    <property type="molecule type" value="Genomic_DNA"/>
</dbReference>
<evidence type="ECO:0000313" key="4">
    <source>
        <dbReference type="Proteomes" id="UP000266489"/>
    </source>
</evidence>
<evidence type="ECO:0000313" key="3">
    <source>
        <dbReference type="Proteomes" id="UP000266260"/>
    </source>
</evidence>
<accession>A0A398D110</accession>
<name>A0A398D110_9BACT</name>
<organism evidence="2 4">
    <name type="scientific">Candidatus Cryosericum odellii</name>
    <dbReference type="NCBI Taxonomy" id="2290917"/>
    <lineage>
        <taxon>Bacteria</taxon>
        <taxon>Pseudomonadati</taxon>
        <taxon>Caldisericota/Cryosericota group</taxon>
        <taxon>Candidatus Cryosericota</taxon>
        <taxon>Candidatus Cryosericia</taxon>
        <taxon>Candidatus Cryosericales</taxon>
        <taxon>Candidatus Cryosericaceae</taxon>
        <taxon>Candidatus Cryosericum</taxon>
    </lineage>
</organism>
<proteinExistence type="predicted"/>
<dbReference type="Proteomes" id="UP000266489">
    <property type="component" value="Unassembled WGS sequence"/>
</dbReference>
<evidence type="ECO:0000313" key="1">
    <source>
        <dbReference type="EMBL" id="RIE07122.1"/>
    </source>
</evidence>
<dbReference type="AlphaFoldDB" id="A0A398D110"/>